<evidence type="ECO:0000313" key="9">
    <source>
        <dbReference type="Proteomes" id="UP001221268"/>
    </source>
</evidence>
<evidence type="ECO:0000313" key="8">
    <source>
        <dbReference type="EMBL" id="WCL70881.1"/>
    </source>
</evidence>
<feature type="domain" description="Sulfatase N-terminal" evidence="7">
    <location>
        <begin position="273"/>
        <end position="562"/>
    </location>
</feature>
<keyword evidence="9" id="KW-1185">Reference proteome</keyword>
<dbReference type="InterPro" id="IPR017850">
    <property type="entry name" value="Alkaline_phosphatase_core_sf"/>
</dbReference>
<feature type="transmembrane region" description="Helical" evidence="6">
    <location>
        <begin position="165"/>
        <end position="185"/>
    </location>
</feature>
<evidence type="ECO:0000259" key="7">
    <source>
        <dbReference type="Pfam" id="PF00884"/>
    </source>
</evidence>
<dbReference type="Pfam" id="PF00884">
    <property type="entry name" value="Sulfatase"/>
    <property type="match status" value="1"/>
</dbReference>
<evidence type="ECO:0000256" key="6">
    <source>
        <dbReference type="SAM" id="Phobius"/>
    </source>
</evidence>
<evidence type="ECO:0000256" key="3">
    <source>
        <dbReference type="ARBA" id="ARBA00022692"/>
    </source>
</evidence>
<proteinExistence type="predicted"/>
<evidence type="ECO:0000256" key="2">
    <source>
        <dbReference type="ARBA" id="ARBA00022475"/>
    </source>
</evidence>
<reference evidence="8 9" key="1">
    <citation type="submission" date="2023-01" db="EMBL/GenBank/DDBJ databases">
        <authorList>
            <person name="Yang C."/>
        </authorList>
    </citation>
    <scope>NUCLEOTIDE SEQUENCE [LARGE SCALE GENOMIC DNA]</scope>
    <source>
        <strain evidence="8 9">ZJ106</strain>
    </source>
</reference>
<dbReference type="PANTHER" id="PTHR47371">
    <property type="entry name" value="LIPOTEICHOIC ACID SYNTHASE"/>
    <property type="match status" value="1"/>
</dbReference>
<dbReference type="InterPro" id="IPR050448">
    <property type="entry name" value="OpgB/LTA_synthase_biosynth"/>
</dbReference>
<dbReference type="PANTHER" id="PTHR47371:SF3">
    <property type="entry name" value="PHOSPHOGLYCEROL TRANSFERASE I"/>
    <property type="match status" value="1"/>
</dbReference>
<organism evidence="8 9">
    <name type="scientific">Neisseria lisongii</name>
    <dbReference type="NCBI Taxonomy" id="2912188"/>
    <lineage>
        <taxon>Bacteria</taxon>
        <taxon>Pseudomonadati</taxon>
        <taxon>Pseudomonadota</taxon>
        <taxon>Betaproteobacteria</taxon>
        <taxon>Neisseriales</taxon>
        <taxon>Neisseriaceae</taxon>
        <taxon>Neisseria</taxon>
    </lineage>
</organism>
<keyword evidence="3 6" id="KW-0812">Transmembrane</keyword>
<dbReference type="EMBL" id="CP116766">
    <property type="protein sequence ID" value="WCL70881.1"/>
    <property type="molecule type" value="Genomic_DNA"/>
</dbReference>
<protein>
    <submittedName>
        <fullName evidence="8">Sulfatase-like hydrolase/transferase</fullName>
    </submittedName>
</protein>
<accession>A0ABY7RJD3</accession>
<feature type="transmembrane region" description="Helical" evidence="6">
    <location>
        <begin position="84"/>
        <end position="103"/>
    </location>
</feature>
<keyword evidence="2" id="KW-1003">Cell membrane</keyword>
<gene>
    <name evidence="8" type="ORF">PJU73_05780</name>
</gene>
<keyword evidence="5 6" id="KW-0472">Membrane</keyword>
<dbReference type="SUPFAM" id="SSF53649">
    <property type="entry name" value="Alkaline phosphatase-like"/>
    <property type="match status" value="1"/>
</dbReference>
<comment type="subcellular location">
    <subcellularLocation>
        <location evidence="1">Cell membrane</location>
        <topology evidence="1">Multi-pass membrane protein</topology>
    </subcellularLocation>
</comment>
<evidence type="ECO:0000256" key="5">
    <source>
        <dbReference type="ARBA" id="ARBA00023136"/>
    </source>
</evidence>
<keyword evidence="4 6" id="KW-1133">Transmembrane helix</keyword>
<evidence type="ECO:0000256" key="4">
    <source>
        <dbReference type="ARBA" id="ARBA00022989"/>
    </source>
</evidence>
<evidence type="ECO:0000256" key="1">
    <source>
        <dbReference type="ARBA" id="ARBA00004651"/>
    </source>
</evidence>
<dbReference type="CDD" id="cd16015">
    <property type="entry name" value="LTA_synthase"/>
    <property type="match status" value="1"/>
</dbReference>
<name>A0ABY7RJD3_9NEIS</name>
<dbReference type="Gene3D" id="3.40.720.10">
    <property type="entry name" value="Alkaline Phosphatase, subunit A"/>
    <property type="match status" value="1"/>
</dbReference>
<dbReference type="Proteomes" id="UP001221268">
    <property type="component" value="Chromosome"/>
</dbReference>
<feature type="transmembrane region" description="Helical" evidence="6">
    <location>
        <begin position="51"/>
        <end position="72"/>
    </location>
</feature>
<dbReference type="InterPro" id="IPR000917">
    <property type="entry name" value="Sulfatase_N"/>
</dbReference>
<sequence>MQNCLIFWCSVVAVLTGERLLMWFHFVSDNVRQQFAADFLPLLTKGLLFDIKYASVLVALPLVAGIAVTFGGGVQHYCRLLPKLLTVLFAMVLAAVIGNWFYFGVYGRPFDVFVFGLIDEDTKAVLKTMWSDYPVIRGLLGAVAGAWVFAKLLPKLRLPTGGRSVGKAAWALLILLPVALTAVGIRGSFGKFPLRQTAAQVSADSSINKLVPNALTALDWAAREYRNSSRFEKVSDSDGIQIISRLLDKNASADLQQFVSLTPVNPAAEKRQPNVVLAVMESMSAHILSFDNPQRRLLGDLESHWQQDWVYRKFISEGDGTSDTLHRFFVRSPRLDLSQSNAKNKIFPSNVFKPYAEAGYRTVYITAGNGGWRDFDTFLRHLGVDEFIDENTLKTRYPEAEAATWGVPDEFMFRYAEEVLQQAESSGKPVFIMMMSVTNHPPYRLPPPHQARDFALTAAEQQRLSALASGKELNEVFNTFRYSNDQLGKFIGHVKQHAADTVIAATGDHNMRAIGYPEPNETALGHGVPFYLYVPQAYRSNAVYRPERAGSHKDIMPTLYALSLSQRAYYQTGCNLTAATSDSAWCGYGYNPEVLITDNGFYHQVSKMFYPWNGKAPLLAETAAAAVPQADQAVIQRGSAYTEFLDWQINRMVTGRPSEK</sequence>
<dbReference type="RefSeq" id="WP_237091423.1">
    <property type="nucleotide sequence ID" value="NZ_CP116766.1"/>
</dbReference>
<feature type="transmembrane region" description="Helical" evidence="6">
    <location>
        <begin position="135"/>
        <end position="153"/>
    </location>
</feature>